<proteinExistence type="predicted"/>
<organism evidence="2 3">
    <name type="scientific">Acinetobacter variabilis</name>
    <dbReference type="NCBI Taxonomy" id="70346"/>
    <lineage>
        <taxon>Bacteria</taxon>
        <taxon>Pseudomonadati</taxon>
        <taxon>Pseudomonadota</taxon>
        <taxon>Gammaproteobacteria</taxon>
        <taxon>Moraxellales</taxon>
        <taxon>Moraxellaceae</taxon>
        <taxon>Acinetobacter</taxon>
    </lineage>
</organism>
<keyword evidence="1" id="KW-1133">Transmembrane helix</keyword>
<dbReference type="AlphaFoldDB" id="N9MJK8"/>
<keyword evidence="1" id="KW-0812">Transmembrane</keyword>
<dbReference type="Proteomes" id="UP000013101">
    <property type="component" value="Unassembled WGS sequence"/>
</dbReference>
<reference evidence="2 3" key="1">
    <citation type="submission" date="2013-02" db="EMBL/GenBank/DDBJ databases">
        <title>The Genome Sequence of Acinetobacter sp. NIPH 2171.</title>
        <authorList>
            <consortium name="The Broad Institute Genome Sequencing Platform"/>
            <consortium name="The Broad Institute Genome Sequencing Center for Infectious Disease"/>
            <person name="Cerqueira G."/>
            <person name="Feldgarden M."/>
            <person name="Courvalin P."/>
            <person name="Perichon B."/>
            <person name="Grillot-Courvalin C."/>
            <person name="Clermont D."/>
            <person name="Rocha E."/>
            <person name="Yoon E.-J."/>
            <person name="Nemec A."/>
            <person name="Walker B."/>
            <person name="Young S.K."/>
            <person name="Zeng Q."/>
            <person name="Gargeya S."/>
            <person name="Fitzgerald M."/>
            <person name="Haas B."/>
            <person name="Abouelleil A."/>
            <person name="Alvarado L."/>
            <person name="Arachchi H.M."/>
            <person name="Berlin A.M."/>
            <person name="Chapman S.B."/>
            <person name="Dewar J."/>
            <person name="Goldberg J."/>
            <person name="Griggs A."/>
            <person name="Gujja S."/>
            <person name="Hansen M."/>
            <person name="Howarth C."/>
            <person name="Imamovic A."/>
            <person name="Larimer J."/>
            <person name="McCowan C."/>
            <person name="Murphy C."/>
            <person name="Neiman D."/>
            <person name="Pearson M."/>
            <person name="Priest M."/>
            <person name="Roberts A."/>
            <person name="Saif S."/>
            <person name="Shea T."/>
            <person name="Sisk P."/>
            <person name="Sykes S."/>
            <person name="Wortman J."/>
            <person name="Nusbaum C."/>
            <person name="Birren B."/>
        </authorList>
    </citation>
    <scope>NUCLEOTIDE SEQUENCE [LARGE SCALE GENOMIC DNA]</scope>
    <source>
        <strain evidence="2 3">NIPH 2171</strain>
    </source>
</reference>
<keyword evidence="1" id="KW-0472">Membrane</keyword>
<protein>
    <submittedName>
        <fullName evidence="2">Uncharacterized protein</fullName>
    </submittedName>
</protein>
<dbReference type="EMBL" id="APRS01000012">
    <property type="protein sequence ID" value="ENX08824.1"/>
    <property type="molecule type" value="Genomic_DNA"/>
</dbReference>
<gene>
    <name evidence="2" type="ORF">F897_01975</name>
</gene>
<accession>N9MJK8</accession>
<feature type="transmembrane region" description="Helical" evidence="1">
    <location>
        <begin position="41"/>
        <end position="64"/>
    </location>
</feature>
<evidence type="ECO:0000313" key="3">
    <source>
        <dbReference type="Proteomes" id="UP000013101"/>
    </source>
</evidence>
<evidence type="ECO:0000256" key="1">
    <source>
        <dbReference type="SAM" id="Phobius"/>
    </source>
</evidence>
<name>N9MJK8_9GAMM</name>
<sequence length="73" mass="8277">MGETLNSNVELFKHLATYKVFQLTPFVKTILEQFTDLSVNITIILIALTTNFFQTIPAFFLAVANLSYAMQTE</sequence>
<comment type="caution">
    <text evidence="2">The sequence shown here is derived from an EMBL/GenBank/DDBJ whole genome shotgun (WGS) entry which is preliminary data.</text>
</comment>
<evidence type="ECO:0000313" key="2">
    <source>
        <dbReference type="EMBL" id="ENX08824.1"/>
    </source>
</evidence>
<dbReference type="HOGENOM" id="CLU_2696110_0_0_6"/>